<evidence type="ECO:0000313" key="2">
    <source>
        <dbReference type="Proteomes" id="UP000005258"/>
    </source>
</evidence>
<reference evidence="1 2" key="1">
    <citation type="journal article" date="2012" name="J. Am. Chem. Soc.">
        <title>Bacterial biosynthesis and maturation of the didemnin anti-cancer agents.</title>
        <authorList>
            <person name="Xu Y."/>
            <person name="Kersten R.D."/>
            <person name="Nam S.J."/>
            <person name="Lu L."/>
            <person name="Al-Suwailem A.M."/>
            <person name="Zheng H."/>
            <person name="Fenical W."/>
            <person name="Dorrestein P.C."/>
            <person name="Moore B.S."/>
            <person name="Qian P.Y."/>
        </authorList>
    </citation>
    <scope>NUCLEOTIDE SEQUENCE [LARGE SCALE GENOMIC DNA]</scope>
    <source>
        <strain evidence="1 2">KA081020-065</strain>
    </source>
</reference>
<gene>
    <name evidence="1" type="ordered locus">TMO_c0725</name>
</gene>
<accession>I3TX47</accession>
<sequence length="286" mass="32241">MTRPEITQMSLTDISMPVADADIVTVAEPDLTAELDDLLARQIEAVVTDDLLARWRARFLAEGLVVVSEICPPEVMAALCAEVERLIAGWAVRRDIRLPTTSNTPRKMNSVKRDYIARNSALVPLLYRSKPLLDLATRIAGEEVVLCPYDDEQFVIARLTEPGDTHGWHWDDYAYGMVWVLEAPPVEDGGFIQCVADTRWDKADPRLHEILCSRPIRSYALKSGDIYFLRSDTTLHGVYPLQRPSQRTILNLAWASVADWSREVVHETTDEVYTHRGATHVEDGQS</sequence>
<dbReference type="HOGENOM" id="CLU_097175_0_0_5"/>
<keyword evidence="2" id="KW-1185">Reference proteome</keyword>
<dbReference type="Proteomes" id="UP000005258">
    <property type="component" value="Plasmid pTM3"/>
</dbReference>
<keyword evidence="1" id="KW-0614">Plasmid</keyword>
<evidence type="ECO:0008006" key="3">
    <source>
        <dbReference type="Google" id="ProtNLM"/>
    </source>
</evidence>
<protein>
    <recommendedName>
        <fullName evidence="3">Fe2OG dioxygenase domain-containing protein</fullName>
    </recommendedName>
</protein>
<name>I3TX47_TISMK</name>
<dbReference type="PATRIC" id="fig|1110502.3.peg.5601"/>
<dbReference type="InterPro" id="IPR056470">
    <property type="entry name" value="BesD/HalB-like"/>
</dbReference>
<dbReference type="KEGG" id="tmo:TMO_c0725"/>
<geneLocation type="plasmid" evidence="1 2">
    <name>pTM3</name>
</geneLocation>
<dbReference type="Pfam" id="PF23169">
    <property type="entry name" value="HalD"/>
    <property type="match status" value="1"/>
</dbReference>
<dbReference type="AlphaFoldDB" id="I3TX47"/>
<organism evidence="1 2">
    <name type="scientific">Tistrella mobilis (strain KA081020-065)</name>
    <dbReference type="NCBI Taxonomy" id="1110502"/>
    <lineage>
        <taxon>Bacteria</taxon>
        <taxon>Pseudomonadati</taxon>
        <taxon>Pseudomonadota</taxon>
        <taxon>Alphaproteobacteria</taxon>
        <taxon>Geminicoccales</taxon>
        <taxon>Geminicoccaceae</taxon>
        <taxon>Tistrella</taxon>
    </lineage>
</organism>
<dbReference type="SUPFAM" id="SSF51197">
    <property type="entry name" value="Clavaminate synthase-like"/>
    <property type="match status" value="1"/>
</dbReference>
<dbReference type="EMBL" id="CP003239">
    <property type="protein sequence ID" value="AFK57335.1"/>
    <property type="molecule type" value="Genomic_DNA"/>
</dbReference>
<proteinExistence type="predicted"/>
<evidence type="ECO:0000313" key="1">
    <source>
        <dbReference type="EMBL" id="AFK57335.1"/>
    </source>
</evidence>
<dbReference type="Gene3D" id="2.60.120.620">
    <property type="entry name" value="q2cbj1_9rhob like domain"/>
    <property type="match status" value="1"/>
</dbReference>